<dbReference type="AlphaFoldDB" id="A0A836ELP5"/>
<dbReference type="InterPro" id="IPR050168">
    <property type="entry name" value="AAA_ATPase_domain"/>
</dbReference>
<sequence>MSIFVPNKVYLRGILLHYFIQKKSAAEAHRILVQTYGDDALSDTTCRDWFRRFKNNDFQLEDKERSGAPKKFQDKELEQLLDEDPSQTLSELGKILQVDESTVSKRLNGLGMIQKQGHWVPYELALLRPGRLDRIIYVGLPDEKTRREIFEIKLRHMNIVKEEVNIVELVSRTKDYTGAEIQALCHEAAMKALEEDINATLVTKEHFDAAFGAITPRTPDSLIKIYKDYMNKVL</sequence>
<name>A0A836ELP5_9HYME</name>
<dbReference type="InterPro" id="IPR041426">
    <property type="entry name" value="Mos1_HTH"/>
</dbReference>
<dbReference type="Gene3D" id="3.40.50.300">
    <property type="entry name" value="P-loop containing nucleotide triphosphate hydrolases"/>
    <property type="match status" value="1"/>
</dbReference>
<dbReference type="InterPro" id="IPR027417">
    <property type="entry name" value="P-loop_NTPase"/>
</dbReference>
<dbReference type="EMBL" id="JAANIA010000266">
    <property type="protein sequence ID" value="KAG5325599.1"/>
    <property type="molecule type" value="Genomic_DNA"/>
</dbReference>
<dbReference type="GO" id="GO:0005524">
    <property type="term" value="F:ATP binding"/>
    <property type="evidence" value="ECO:0007669"/>
    <property type="project" value="UniProtKB-KW"/>
</dbReference>
<evidence type="ECO:0000313" key="6">
    <source>
        <dbReference type="Proteomes" id="UP000668214"/>
    </source>
</evidence>
<keyword evidence="2" id="KW-0067">ATP-binding</keyword>
<comment type="caution">
    <text evidence="5">The sequence shown here is derived from an EMBL/GenBank/DDBJ whole genome shotgun (WGS) entry which is preliminary data.</text>
</comment>
<dbReference type="Gene3D" id="1.10.10.10">
    <property type="entry name" value="Winged helix-like DNA-binding domain superfamily/Winged helix DNA-binding domain"/>
    <property type="match status" value="1"/>
</dbReference>
<proteinExistence type="predicted"/>
<dbReference type="GO" id="GO:0016887">
    <property type="term" value="F:ATP hydrolysis activity"/>
    <property type="evidence" value="ECO:0007669"/>
    <property type="project" value="TreeGrafter"/>
</dbReference>
<evidence type="ECO:0000256" key="2">
    <source>
        <dbReference type="ARBA" id="ARBA00022840"/>
    </source>
</evidence>
<feature type="non-terminal residue" evidence="5">
    <location>
        <position position="1"/>
    </location>
</feature>
<evidence type="ECO:0000259" key="4">
    <source>
        <dbReference type="Pfam" id="PF17906"/>
    </source>
</evidence>
<dbReference type="InterPro" id="IPR036388">
    <property type="entry name" value="WH-like_DNA-bd_sf"/>
</dbReference>
<feature type="non-terminal residue" evidence="5">
    <location>
        <position position="234"/>
    </location>
</feature>
<feature type="domain" description="AAA ATPase AAA+ lid" evidence="3">
    <location>
        <begin position="164"/>
        <end position="208"/>
    </location>
</feature>
<dbReference type="Proteomes" id="UP000668214">
    <property type="component" value="Unassembled WGS sequence"/>
</dbReference>
<dbReference type="InterPro" id="IPR041569">
    <property type="entry name" value="AAA_lid_3"/>
</dbReference>
<evidence type="ECO:0000256" key="1">
    <source>
        <dbReference type="ARBA" id="ARBA00022741"/>
    </source>
</evidence>
<dbReference type="Gene3D" id="1.10.10.1450">
    <property type="match status" value="1"/>
</dbReference>
<protein>
    <submittedName>
        <fullName evidence="5">MOS1T transposase</fullName>
    </submittedName>
</protein>
<keyword evidence="1" id="KW-0547">Nucleotide-binding</keyword>
<evidence type="ECO:0000313" key="5">
    <source>
        <dbReference type="EMBL" id="KAG5325599.1"/>
    </source>
</evidence>
<evidence type="ECO:0000259" key="3">
    <source>
        <dbReference type="Pfam" id="PF17862"/>
    </source>
</evidence>
<dbReference type="Gene3D" id="1.10.8.60">
    <property type="match status" value="1"/>
</dbReference>
<feature type="domain" description="Mos1 transposase HTH" evidence="4">
    <location>
        <begin position="8"/>
        <end position="57"/>
    </location>
</feature>
<dbReference type="Pfam" id="PF17862">
    <property type="entry name" value="AAA_lid_3"/>
    <property type="match status" value="1"/>
</dbReference>
<organism evidence="5 6">
    <name type="scientific">Pseudoatta argentina</name>
    <dbReference type="NCBI Taxonomy" id="621737"/>
    <lineage>
        <taxon>Eukaryota</taxon>
        <taxon>Metazoa</taxon>
        <taxon>Ecdysozoa</taxon>
        <taxon>Arthropoda</taxon>
        <taxon>Hexapoda</taxon>
        <taxon>Insecta</taxon>
        <taxon>Pterygota</taxon>
        <taxon>Neoptera</taxon>
        <taxon>Endopterygota</taxon>
        <taxon>Hymenoptera</taxon>
        <taxon>Apocrita</taxon>
        <taxon>Aculeata</taxon>
        <taxon>Formicoidea</taxon>
        <taxon>Formicidae</taxon>
        <taxon>Myrmicinae</taxon>
        <taxon>Pseudoatta</taxon>
    </lineage>
</organism>
<dbReference type="GO" id="GO:0005737">
    <property type="term" value="C:cytoplasm"/>
    <property type="evidence" value="ECO:0007669"/>
    <property type="project" value="TreeGrafter"/>
</dbReference>
<dbReference type="Pfam" id="PF17906">
    <property type="entry name" value="HTH_48"/>
    <property type="match status" value="1"/>
</dbReference>
<keyword evidence="6" id="KW-1185">Reference proteome</keyword>
<gene>
    <name evidence="5" type="ORF">G6Z78_0001851</name>
</gene>
<dbReference type="PANTHER" id="PTHR23077">
    <property type="entry name" value="AAA-FAMILY ATPASE"/>
    <property type="match status" value="1"/>
</dbReference>
<dbReference type="SUPFAM" id="SSF52540">
    <property type="entry name" value="P-loop containing nucleoside triphosphate hydrolases"/>
    <property type="match status" value="1"/>
</dbReference>
<reference evidence="5" key="1">
    <citation type="submission" date="2020-02" db="EMBL/GenBank/DDBJ databases">
        <title>Relaxed selection underlies rapid genomic changes in the transitions from sociality to social parasitism in ants.</title>
        <authorList>
            <person name="Bi X."/>
        </authorList>
    </citation>
    <scope>NUCLEOTIDE SEQUENCE</scope>
    <source>
        <strain evidence="5">BGI-DK2014c</strain>
        <tissue evidence="5">Whole body</tissue>
    </source>
</reference>
<dbReference type="PANTHER" id="PTHR23077:SF27">
    <property type="entry name" value="ATPASE FAMILY GENE 2 PROTEIN HOMOLOG A"/>
    <property type="match status" value="1"/>
</dbReference>
<accession>A0A836ELP5</accession>